<evidence type="ECO:0000256" key="2">
    <source>
        <dbReference type="ARBA" id="ARBA00023002"/>
    </source>
</evidence>
<feature type="compositionally biased region" description="Low complexity" evidence="3">
    <location>
        <begin position="260"/>
        <end position="272"/>
    </location>
</feature>
<dbReference type="InterPro" id="IPR055170">
    <property type="entry name" value="GFO_IDH_MocA-like_dom"/>
</dbReference>
<evidence type="ECO:0000256" key="1">
    <source>
        <dbReference type="ARBA" id="ARBA00010928"/>
    </source>
</evidence>
<evidence type="ECO:0000259" key="4">
    <source>
        <dbReference type="Pfam" id="PF01408"/>
    </source>
</evidence>
<keyword evidence="2" id="KW-0560">Oxidoreductase</keyword>
<dbReference type="Pfam" id="PF22725">
    <property type="entry name" value="GFO_IDH_MocA_C3"/>
    <property type="match status" value="1"/>
</dbReference>
<dbReference type="Gene3D" id="3.40.50.720">
    <property type="entry name" value="NAD(P)-binding Rossmann-like Domain"/>
    <property type="match status" value="1"/>
</dbReference>
<feature type="domain" description="Gfo/Idh/MocA-like oxidoreductase N-terminal" evidence="4">
    <location>
        <begin position="3"/>
        <end position="121"/>
    </location>
</feature>
<dbReference type="PANTHER" id="PTHR43708:SF5">
    <property type="entry name" value="CONSERVED EXPRESSED OXIDOREDUCTASE (EUROFUNG)-RELATED"/>
    <property type="match status" value="1"/>
</dbReference>
<organism evidence="6 7">
    <name type="scientific">Catenuloplanes indicus</name>
    <dbReference type="NCBI Taxonomy" id="137267"/>
    <lineage>
        <taxon>Bacteria</taxon>
        <taxon>Bacillati</taxon>
        <taxon>Actinomycetota</taxon>
        <taxon>Actinomycetes</taxon>
        <taxon>Micromonosporales</taxon>
        <taxon>Micromonosporaceae</taxon>
        <taxon>Catenuloplanes</taxon>
    </lineage>
</organism>
<gene>
    <name evidence="6" type="ORF">J2S42_006056</name>
</gene>
<comment type="caution">
    <text evidence="6">The sequence shown here is derived from an EMBL/GenBank/DDBJ whole genome shotgun (WGS) entry which is preliminary data.</text>
</comment>
<protein>
    <submittedName>
        <fullName evidence="6">Dehydrogenase</fullName>
    </submittedName>
</protein>
<name>A0AAE3W4Y3_9ACTN</name>
<dbReference type="RefSeq" id="WP_307244569.1">
    <property type="nucleotide sequence ID" value="NZ_JAUSUZ010000001.1"/>
</dbReference>
<dbReference type="AlphaFoldDB" id="A0AAE3W4Y3"/>
<dbReference type="GO" id="GO:0000166">
    <property type="term" value="F:nucleotide binding"/>
    <property type="evidence" value="ECO:0007669"/>
    <property type="project" value="InterPro"/>
</dbReference>
<dbReference type="InterPro" id="IPR036291">
    <property type="entry name" value="NAD(P)-bd_dom_sf"/>
</dbReference>
<evidence type="ECO:0000313" key="7">
    <source>
        <dbReference type="Proteomes" id="UP001240236"/>
    </source>
</evidence>
<dbReference type="EMBL" id="JAUSUZ010000001">
    <property type="protein sequence ID" value="MDQ0369387.1"/>
    <property type="molecule type" value="Genomic_DNA"/>
</dbReference>
<dbReference type="Proteomes" id="UP001240236">
    <property type="component" value="Unassembled WGS sequence"/>
</dbReference>
<feature type="domain" description="GFO/IDH/MocA-like oxidoreductase" evidence="5">
    <location>
        <begin position="132"/>
        <end position="250"/>
    </location>
</feature>
<evidence type="ECO:0000256" key="3">
    <source>
        <dbReference type="SAM" id="MobiDB-lite"/>
    </source>
</evidence>
<dbReference type="InterPro" id="IPR000683">
    <property type="entry name" value="Gfo/Idh/MocA-like_OxRdtase_N"/>
</dbReference>
<dbReference type="GO" id="GO:0016491">
    <property type="term" value="F:oxidoreductase activity"/>
    <property type="evidence" value="ECO:0007669"/>
    <property type="project" value="UniProtKB-KW"/>
</dbReference>
<sequence>MAIRVGLVGFGLGGRVFHAPLIAATPGLELSAIVTGNPDRAAQARAAHPGAEIVPNLPALLSSGAVDLVVVASPNAQHVPQARAAIDAGLPVVVDKPFAPTSAEGRDLIEAAEAAGVPLTVFQNRRWDGDLLTVRKLLDSGALGTVHRFESRFEVWKPALKEGSWKEETAPGAGVLYDLGSHVIDQALLLFGPAEVEHAELGVVRSGSAVPDDAFVALRHLTGVRSHLWMSRLAAQPGPRFRVLGSAGAFVKHGLDGQEPALAADGDPAAPDWGTEPSSRWGLLGAGDATEPVPTEAGAYPSFYAGVAAALTGGTPMPVDPAESLAGLEIIEAAVRIADR</sequence>
<keyword evidence="7" id="KW-1185">Reference proteome</keyword>
<reference evidence="6 7" key="1">
    <citation type="submission" date="2023-07" db="EMBL/GenBank/DDBJ databases">
        <title>Sequencing the genomes of 1000 actinobacteria strains.</title>
        <authorList>
            <person name="Klenk H.-P."/>
        </authorList>
    </citation>
    <scope>NUCLEOTIDE SEQUENCE [LARGE SCALE GENOMIC DNA]</scope>
    <source>
        <strain evidence="6 7">DSM 44709</strain>
    </source>
</reference>
<evidence type="ECO:0000259" key="5">
    <source>
        <dbReference type="Pfam" id="PF22725"/>
    </source>
</evidence>
<evidence type="ECO:0000313" key="6">
    <source>
        <dbReference type="EMBL" id="MDQ0369387.1"/>
    </source>
</evidence>
<proteinExistence type="inferred from homology"/>
<dbReference type="Pfam" id="PF01408">
    <property type="entry name" value="GFO_IDH_MocA"/>
    <property type="match status" value="1"/>
</dbReference>
<dbReference type="Gene3D" id="3.30.360.10">
    <property type="entry name" value="Dihydrodipicolinate Reductase, domain 2"/>
    <property type="match status" value="1"/>
</dbReference>
<dbReference type="SUPFAM" id="SSF51735">
    <property type="entry name" value="NAD(P)-binding Rossmann-fold domains"/>
    <property type="match status" value="1"/>
</dbReference>
<feature type="region of interest" description="Disordered" evidence="3">
    <location>
        <begin position="260"/>
        <end position="288"/>
    </location>
</feature>
<dbReference type="SUPFAM" id="SSF55347">
    <property type="entry name" value="Glyceraldehyde-3-phosphate dehydrogenase-like, C-terminal domain"/>
    <property type="match status" value="1"/>
</dbReference>
<accession>A0AAE3W4Y3</accession>
<comment type="similarity">
    <text evidence="1">Belongs to the Gfo/Idh/MocA family.</text>
</comment>
<dbReference type="PANTHER" id="PTHR43708">
    <property type="entry name" value="CONSERVED EXPRESSED OXIDOREDUCTASE (EUROFUNG)"/>
    <property type="match status" value="1"/>
</dbReference>
<dbReference type="InterPro" id="IPR051317">
    <property type="entry name" value="Gfo/Idh/MocA_oxidoreduct"/>
</dbReference>